<dbReference type="EC" id="4.1.3.38" evidence="8 10"/>
<evidence type="ECO:0000256" key="5">
    <source>
        <dbReference type="ARBA" id="ARBA00022909"/>
    </source>
</evidence>
<keyword evidence="6 11" id="KW-0456">Lyase</keyword>
<dbReference type="NCBIfam" id="TIGR03461">
    <property type="entry name" value="pabC_Proteo"/>
    <property type="match status" value="1"/>
</dbReference>
<comment type="pathway">
    <text evidence="7">Cofactor biosynthesis; tetrahydrofolate biosynthesis; 4-aminobenzoate from chorismate: step 2/2.</text>
</comment>
<evidence type="ECO:0000313" key="12">
    <source>
        <dbReference type="Proteomes" id="UP000278437"/>
    </source>
</evidence>
<dbReference type="PANTHER" id="PTHR42743:SF2">
    <property type="entry name" value="AMINODEOXYCHORISMATE LYASE"/>
    <property type="match status" value="1"/>
</dbReference>
<dbReference type="PANTHER" id="PTHR42743">
    <property type="entry name" value="AMINO-ACID AMINOTRANSFERASE"/>
    <property type="match status" value="1"/>
</dbReference>
<dbReference type="InterPro" id="IPR017824">
    <property type="entry name" value="Aminodeoxychorismate_lyase_IV"/>
</dbReference>
<evidence type="ECO:0000256" key="9">
    <source>
        <dbReference type="ARBA" id="ARBA00049529"/>
    </source>
</evidence>
<dbReference type="InterPro" id="IPR001544">
    <property type="entry name" value="Aminotrans_IV"/>
</dbReference>
<dbReference type="Gene3D" id="3.30.470.10">
    <property type="match status" value="1"/>
</dbReference>
<comment type="cofactor">
    <cofactor evidence="1">
        <name>pyridoxal 5'-phosphate</name>
        <dbReference type="ChEBI" id="CHEBI:597326"/>
    </cofactor>
</comment>
<dbReference type="GO" id="GO:0008696">
    <property type="term" value="F:4-amino-4-deoxychorismate lyase activity"/>
    <property type="evidence" value="ECO:0007669"/>
    <property type="project" value="UniProtKB-EC"/>
</dbReference>
<gene>
    <name evidence="11" type="primary">pabC</name>
    <name evidence="11" type="ORF">STH12_01740</name>
</gene>
<accession>A0ABM7DAE0</accession>
<evidence type="ECO:0000313" key="11">
    <source>
        <dbReference type="EMBL" id="AZQ10848.1"/>
    </source>
</evidence>
<name>A0ABM7DAE0_9GAMM</name>
<evidence type="ECO:0000256" key="3">
    <source>
        <dbReference type="ARBA" id="ARBA00011738"/>
    </source>
</evidence>
<evidence type="ECO:0000256" key="2">
    <source>
        <dbReference type="ARBA" id="ARBA00009320"/>
    </source>
</evidence>
<dbReference type="SUPFAM" id="SSF56752">
    <property type="entry name" value="D-aminoacid aminotransferase-like PLP-dependent enzymes"/>
    <property type="match status" value="1"/>
</dbReference>
<sequence>MATVTMEGGKGLAVASLCWLDLTLEPAHSEQAHKISPMDRGLAYGDGLFATMALSRSGKVAFLESHLSRLKQGASRLGFALDIKDIEARLIMAAKSQAKHKTPRGLKLLISRGVGGRGYQPPEDPSPVAVLSAFDVPAHYQGWQLQGIALASSELMLGRQPKLAGIKHLNRLEQVLIRRQVLPEWAQDFLVCDAQGQMVEASMANLLFIKGKQCITPSLAYSGVSGVMRQQVIMALLTLGYSVEMKPLHRAELAQFEAVLMTNSLLGIVDVTRIDNFHYKAFNGTNKVRKALELTL</sequence>
<evidence type="ECO:0000256" key="1">
    <source>
        <dbReference type="ARBA" id="ARBA00001933"/>
    </source>
</evidence>
<comment type="subunit">
    <text evidence="3">Homodimer.</text>
</comment>
<keyword evidence="5" id="KW-0289">Folate biosynthesis</keyword>
<organism evidence="11 12">
    <name type="scientific">Shewanella khirikhana</name>
    <dbReference type="NCBI Taxonomy" id="1965282"/>
    <lineage>
        <taxon>Bacteria</taxon>
        <taxon>Pseudomonadati</taxon>
        <taxon>Pseudomonadota</taxon>
        <taxon>Gammaproteobacteria</taxon>
        <taxon>Alteromonadales</taxon>
        <taxon>Shewanellaceae</taxon>
        <taxon>Shewanella</taxon>
    </lineage>
</organism>
<dbReference type="InterPro" id="IPR043132">
    <property type="entry name" value="BCAT-like_C"/>
</dbReference>
<evidence type="ECO:0000256" key="4">
    <source>
        <dbReference type="ARBA" id="ARBA00022898"/>
    </source>
</evidence>
<reference evidence="12" key="1">
    <citation type="submission" date="2017-03" db="EMBL/GenBank/DDBJ databases">
        <title>Full genome sequence of a non-lethal Shewanella isolate that potentiates virulence of Vibio parahaemolyticus causing acute hepatopancreatic necrosis disease (AHPND) in shrimp.</title>
        <authorList>
            <person name="Prachumwat A."/>
            <person name="Sritunyalucksana K."/>
        </authorList>
    </citation>
    <scope>NUCLEOTIDE SEQUENCE [LARGE SCALE GENOMIC DNA]</scope>
    <source>
        <strain evidence="12">TH2012</strain>
    </source>
</reference>
<evidence type="ECO:0000256" key="7">
    <source>
        <dbReference type="ARBA" id="ARBA00035633"/>
    </source>
</evidence>
<comment type="similarity">
    <text evidence="2">Belongs to the class-IV pyridoxal-phosphate-dependent aminotransferase family.</text>
</comment>
<proteinExistence type="inferred from homology"/>
<dbReference type="RefSeq" id="WP_237158806.1">
    <property type="nucleotide sequence ID" value="NZ_CP020373.1"/>
</dbReference>
<dbReference type="InterPro" id="IPR050571">
    <property type="entry name" value="Class-IV_PLP-Dep_Aminotrnsfr"/>
</dbReference>
<comment type="catalytic activity">
    <reaction evidence="9">
        <text>4-amino-4-deoxychorismate = 4-aminobenzoate + pyruvate + H(+)</text>
        <dbReference type="Rhea" id="RHEA:16201"/>
        <dbReference type="ChEBI" id="CHEBI:15361"/>
        <dbReference type="ChEBI" id="CHEBI:15378"/>
        <dbReference type="ChEBI" id="CHEBI:17836"/>
        <dbReference type="ChEBI" id="CHEBI:58406"/>
        <dbReference type="EC" id="4.1.3.38"/>
    </reaction>
</comment>
<evidence type="ECO:0000256" key="10">
    <source>
        <dbReference type="NCBIfam" id="TIGR03461"/>
    </source>
</evidence>
<dbReference type="InterPro" id="IPR043131">
    <property type="entry name" value="BCAT-like_N"/>
</dbReference>
<dbReference type="Proteomes" id="UP000278437">
    <property type="component" value="Chromosome"/>
</dbReference>
<evidence type="ECO:0000256" key="6">
    <source>
        <dbReference type="ARBA" id="ARBA00023239"/>
    </source>
</evidence>
<dbReference type="EMBL" id="CP020373">
    <property type="protein sequence ID" value="AZQ10848.1"/>
    <property type="molecule type" value="Genomic_DNA"/>
</dbReference>
<dbReference type="Pfam" id="PF01063">
    <property type="entry name" value="Aminotran_4"/>
    <property type="match status" value="1"/>
</dbReference>
<keyword evidence="4" id="KW-0663">Pyridoxal phosphate</keyword>
<protein>
    <recommendedName>
        <fullName evidence="8 10">Aminodeoxychorismate lyase</fullName>
        <ecNumber evidence="8 10">4.1.3.38</ecNumber>
    </recommendedName>
</protein>
<evidence type="ECO:0000256" key="8">
    <source>
        <dbReference type="ARBA" id="ARBA00035676"/>
    </source>
</evidence>
<dbReference type="Gene3D" id="3.20.10.10">
    <property type="entry name" value="D-amino Acid Aminotransferase, subunit A, domain 2"/>
    <property type="match status" value="1"/>
</dbReference>
<keyword evidence="12" id="KW-1185">Reference proteome</keyword>
<dbReference type="InterPro" id="IPR036038">
    <property type="entry name" value="Aminotransferase-like"/>
</dbReference>